<evidence type="ECO:0000313" key="10">
    <source>
        <dbReference type="EMBL" id="AWU74578.1"/>
    </source>
</evidence>
<accession>A0A099P901</accession>
<reference evidence="12" key="4">
    <citation type="submission" date="2017-01" db="EMBL/GenBank/DDBJ databases">
        <authorList>
            <person name="Mah S.A."/>
            <person name="Swanson W.J."/>
            <person name="Moy G.W."/>
            <person name="Vacquier V.D."/>
        </authorList>
    </citation>
    <scope>NUCLEOTIDE SEQUENCE [LARGE SCALE GENOMIC DNA]</scope>
    <source>
        <strain evidence="12">129</strain>
    </source>
</reference>
<dbReference type="PANTHER" id="PTHR12914:SF2">
    <property type="entry name" value="DNA REPLICATION COMPLEX GINS PROTEIN PSF1"/>
    <property type="match status" value="1"/>
</dbReference>
<dbReference type="HOGENOM" id="CLU_079191_0_0_1"/>
<dbReference type="InterPro" id="IPR005339">
    <property type="entry name" value="GINS_Psf1"/>
</dbReference>
<dbReference type="GO" id="GO:0000811">
    <property type="term" value="C:GINS complex"/>
    <property type="evidence" value="ECO:0007669"/>
    <property type="project" value="UniProtKB-UniRule"/>
</dbReference>
<dbReference type="Gene3D" id="1.20.58.1030">
    <property type="match status" value="1"/>
</dbReference>
<evidence type="ECO:0000256" key="6">
    <source>
        <dbReference type="ARBA" id="ARBA00023242"/>
    </source>
</evidence>
<dbReference type="GO" id="GO:0043596">
    <property type="term" value="C:nuclear replication fork"/>
    <property type="evidence" value="ECO:0007669"/>
    <property type="project" value="EnsemblFungi"/>
</dbReference>
<organism evidence="11 14">
    <name type="scientific">Pichia kudriavzevii</name>
    <name type="common">Yeast</name>
    <name type="synonym">Issatchenkia orientalis</name>
    <dbReference type="NCBI Taxonomy" id="4909"/>
    <lineage>
        <taxon>Eukaryota</taxon>
        <taxon>Fungi</taxon>
        <taxon>Dikarya</taxon>
        <taxon>Ascomycota</taxon>
        <taxon>Saccharomycotina</taxon>
        <taxon>Pichiomycetes</taxon>
        <taxon>Pichiales</taxon>
        <taxon>Pichiaceae</taxon>
        <taxon>Pichia</taxon>
    </lineage>
</organism>
<reference evidence="13 16" key="5">
    <citation type="submission" date="2017-05" db="EMBL/GenBank/DDBJ databases">
        <title>The Genome Sequence of Candida krusei Ckrusei653.</title>
        <authorList>
            <person name="Cuomo C."/>
            <person name="Forche A."/>
            <person name="Young S."/>
            <person name="Abouelleil A."/>
            <person name="Cao P."/>
            <person name="Chapman S."/>
            <person name="Cusick C."/>
            <person name="Shea T."/>
            <person name="Nusbaum C."/>
            <person name="Birren B."/>
        </authorList>
    </citation>
    <scope>NUCLEOTIDE SEQUENCE [LARGE SCALE GENOMIC DNA]</scope>
    <source>
        <strain evidence="13 16">Ckrusei653</strain>
    </source>
</reference>
<keyword evidence="5 7" id="KW-0235">DNA replication</keyword>
<evidence type="ECO:0000313" key="15">
    <source>
        <dbReference type="Proteomes" id="UP000189274"/>
    </source>
</evidence>
<evidence type="ECO:0000313" key="13">
    <source>
        <dbReference type="EMBL" id="OUT20075.1"/>
    </source>
</evidence>
<dbReference type="InterPro" id="IPR021151">
    <property type="entry name" value="GINS_A"/>
</dbReference>
<dbReference type="EMBL" id="MQVM01000032">
    <property type="protein sequence ID" value="ONH71567.1"/>
    <property type="molecule type" value="Genomic_DNA"/>
</dbReference>
<keyword evidence="17" id="KW-1185">Reference proteome</keyword>
<proteinExistence type="inferred from homology"/>
<evidence type="ECO:0000256" key="1">
    <source>
        <dbReference type="ARBA" id="ARBA00004123"/>
    </source>
</evidence>
<protein>
    <recommendedName>
        <fullName evidence="4 7">DNA replication complex GINS protein PSF1</fullName>
    </recommendedName>
</protein>
<dbReference type="GO" id="GO:1902975">
    <property type="term" value="P:mitotic DNA replication initiation"/>
    <property type="evidence" value="ECO:0007669"/>
    <property type="project" value="EnsemblFungi"/>
</dbReference>
<reference evidence="11" key="2">
    <citation type="submission" date="2014-08" db="EMBL/GenBank/DDBJ databases">
        <title>Exploiting Issatchenkia orientalis SD108 for Succinic Acid Production.</title>
        <authorList>
            <person name="Xiao H."/>
            <person name="Shao Z."/>
            <person name="Jiang Y."/>
            <person name="Dole S."/>
            <person name="Zhao H."/>
        </authorList>
    </citation>
    <scope>NUCLEOTIDE SEQUENCE [LARGE SCALE GENOMIC DNA]</scope>
    <source>
        <strain evidence="11">SD108</strain>
    </source>
</reference>
<feature type="domain" description="DNA replication complex GINS protein PSF1 C-terminal" evidence="9">
    <location>
        <begin position="190"/>
        <end position="238"/>
    </location>
</feature>
<sequence length="238" mass="26926">MYGDLGIKLVLAAKRAESLEVIPTYEADLIQSVLNENKELQRQIDGINEYPVLSTQTETVGGMESSMPSSALNTPARIVDSSFFSSSANNTPGRTSQHPARVQEILTNLPEFIRQMIIDRNKRCLIAYEMARLKKIDELVWNNVEVTAEQMADLSHNERVYLEKYMSLVSGVKSVMPEIDLGGELEPPHEVFIDVRVLKDAGEIVTEYGVFNLTKDSQFFVRRVDVERLIQQGYLKEI</sequence>
<dbReference type="InterPro" id="IPR036224">
    <property type="entry name" value="GINS_bundle-like_dom_sf"/>
</dbReference>
<dbReference type="AlphaFoldDB" id="A0A099P901"/>
<evidence type="ECO:0000313" key="17">
    <source>
        <dbReference type="Proteomes" id="UP000249293"/>
    </source>
</evidence>
<dbReference type="CDD" id="cd21696">
    <property type="entry name" value="GINS_B_Psf1"/>
    <property type="match status" value="1"/>
</dbReference>
<comment type="subcellular location">
    <subcellularLocation>
        <location evidence="1 7">Nucleus</location>
    </subcellularLocation>
</comment>
<dbReference type="eggNOG" id="KOG3303">
    <property type="taxonomic scope" value="Eukaryota"/>
</dbReference>
<gene>
    <name evidence="12" type="ORF">BOH78_4401</name>
    <name evidence="10" type="ORF">C5L36_0A11600</name>
    <name evidence="13" type="ORF">CAS74_004811</name>
    <name evidence="11" type="ORF">JL09_g137</name>
</gene>
<dbReference type="VEuPathDB" id="FungiDB:C5L36_0A11600"/>
<name>A0A099P901_PICKU</name>
<evidence type="ECO:0000313" key="12">
    <source>
        <dbReference type="EMBL" id="ONH71567.1"/>
    </source>
</evidence>
<evidence type="ECO:0000256" key="2">
    <source>
        <dbReference type="ARBA" id="ARBA00006677"/>
    </source>
</evidence>
<comment type="subunit">
    <text evidence="3">Component of the GINS complex which is a heterotetramer of SLD5, PSF1, PSF2 and PSF3.</text>
</comment>
<evidence type="ECO:0000259" key="8">
    <source>
        <dbReference type="Pfam" id="PF05916"/>
    </source>
</evidence>
<dbReference type="GO" id="GO:0071162">
    <property type="term" value="C:CMG complex"/>
    <property type="evidence" value="ECO:0007669"/>
    <property type="project" value="EnsemblFungi"/>
</dbReference>
<evidence type="ECO:0000256" key="3">
    <source>
        <dbReference type="ARBA" id="ARBA00011352"/>
    </source>
</evidence>
<evidence type="ECO:0000259" key="9">
    <source>
        <dbReference type="Pfam" id="PF24997"/>
    </source>
</evidence>
<evidence type="ECO:0000256" key="5">
    <source>
        <dbReference type="ARBA" id="ARBA00022705"/>
    </source>
</evidence>
<dbReference type="STRING" id="4909.A0A099P901"/>
<evidence type="ECO:0000256" key="7">
    <source>
        <dbReference type="RuleBase" id="RU368085"/>
    </source>
</evidence>
<dbReference type="EMBL" id="JQFK01000001">
    <property type="protein sequence ID" value="KGK40767.1"/>
    <property type="molecule type" value="Genomic_DNA"/>
</dbReference>
<comment type="similarity">
    <text evidence="2 7">Belongs to the GINS1/PSF1 family.</text>
</comment>
<dbReference type="GO" id="GO:0000727">
    <property type="term" value="P:double-strand break repair via break-induced replication"/>
    <property type="evidence" value="ECO:0007669"/>
    <property type="project" value="EnsemblFungi"/>
</dbReference>
<evidence type="ECO:0000313" key="14">
    <source>
        <dbReference type="Proteomes" id="UP000029867"/>
    </source>
</evidence>
<comment type="function">
    <text evidence="7">Required for correct functioning of the GINS complex, a complex that plays an essential role in the initiation of DNA replication, and progression of DNA replication forks. GINS complex seems to bind preferentially to single-stranded DNA.</text>
</comment>
<feature type="domain" description="GINS subunit" evidence="8">
    <location>
        <begin position="97"/>
        <end position="173"/>
    </location>
</feature>
<dbReference type="Proteomes" id="UP000029867">
    <property type="component" value="Unassembled WGS sequence"/>
</dbReference>
<dbReference type="PANTHER" id="PTHR12914">
    <property type="entry name" value="PARTNER OF SLD5"/>
    <property type="match status" value="1"/>
</dbReference>
<dbReference type="Proteomes" id="UP000249293">
    <property type="component" value="Chromosome 1"/>
</dbReference>
<dbReference type="Pfam" id="PF24997">
    <property type="entry name" value="PSF1_C"/>
    <property type="match status" value="1"/>
</dbReference>
<dbReference type="Proteomes" id="UP000195871">
    <property type="component" value="Unassembled WGS sequence"/>
</dbReference>
<dbReference type="EMBL" id="NHMM01000009">
    <property type="protein sequence ID" value="OUT20075.1"/>
    <property type="molecule type" value="Genomic_DNA"/>
</dbReference>
<dbReference type="GO" id="GO:1902983">
    <property type="term" value="P:DNA strand elongation involved in mitotic DNA replication"/>
    <property type="evidence" value="ECO:0007669"/>
    <property type="project" value="EnsemblFungi"/>
</dbReference>
<reference evidence="10 17" key="6">
    <citation type="submission" date="2018-06" db="EMBL/GenBank/DDBJ databases">
        <title>Population genomics shows no distinction between pathogenic Candida krusei and environmental Pichia kudriavzevii: One species, four names.</title>
        <authorList>
            <person name="Douglass A.P."/>
            <person name="Offei B."/>
            <person name="Braun-Galleani S."/>
            <person name="Coughlan A.Y."/>
            <person name="Martos A."/>
            <person name="Ortiz-Merino R.A."/>
            <person name="Byrne K.P."/>
            <person name="Wolfe K.H."/>
        </authorList>
    </citation>
    <scope>NUCLEOTIDE SEQUENCE [LARGE SCALE GENOMIC DNA]</scope>
    <source>
        <strain evidence="10 17">CBS573</strain>
    </source>
</reference>
<dbReference type="OrthoDB" id="10252587at2759"/>
<reference evidence="14" key="1">
    <citation type="journal article" date="2014" name="Microb. Cell Fact.">
        <title>Exploiting Issatchenkia orientalis SD108 for succinic acid production.</title>
        <authorList>
            <person name="Xiao H."/>
            <person name="Shao Z."/>
            <person name="Jiang Y."/>
            <person name="Dole S."/>
            <person name="Zhao H."/>
        </authorList>
    </citation>
    <scope>NUCLEOTIDE SEQUENCE [LARGE SCALE GENOMIC DNA]</scope>
    <source>
        <strain evidence="14">SD108</strain>
    </source>
</reference>
<evidence type="ECO:0000256" key="4">
    <source>
        <dbReference type="ARBA" id="ARBA00015143"/>
    </source>
</evidence>
<dbReference type="Proteomes" id="UP000189274">
    <property type="component" value="Unassembled WGS sequence"/>
</dbReference>
<dbReference type="SUPFAM" id="SSF158573">
    <property type="entry name" value="GINS helical bundle-like"/>
    <property type="match status" value="2"/>
</dbReference>
<dbReference type="Pfam" id="PF05916">
    <property type="entry name" value="Sld5"/>
    <property type="match status" value="1"/>
</dbReference>
<dbReference type="EMBL" id="CP028773">
    <property type="protein sequence ID" value="AWU74578.1"/>
    <property type="molecule type" value="Genomic_DNA"/>
</dbReference>
<evidence type="ECO:0000313" key="16">
    <source>
        <dbReference type="Proteomes" id="UP000195871"/>
    </source>
</evidence>
<evidence type="ECO:0000313" key="11">
    <source>
        <dbReference type="EMBL" id="KGK40767.1"/>
    </source>
</evidence>
<keyword evidence="6 7" id="KW-0539">Nucleus</keyword>
<dbReference type="InterPro" id="IPR056783">
    <property type="entry name" value="PSF1_C"/>
</dbReference>
<reference evidence="15" key="3">
    <citation type="journal article" date="2017" name="Genome Announc.">
        <title>Genome sequences of Cyberlindnera fabianii 65, Pichia kudriavzevii 129, and Saccharomyces cerevisiae 131 isolated from fermented masau fruits in Zimbabwe.</title>
        <authorList>
            <person name="van Rijswijck I.M.H."/>
            <person name="Derks M.F.L."/>
            <person name="Abee T."/>
            <person name="de Ridder D."/>
            <person name="Smid E.J."/>
        </authorList>
    </citation>
    <scope>NUCLEOTIDE SEQUENCE [LARGE SCALE GENOMIC DNA]</scope>
    <source>
        <strain evidence="15">129</strain>
    </source>
</reference>